<keyword evidence="4" id="KW-1185">Reference proteome</keyword>
<feature type="region of interest" description="Disordered" evidence="1">
    <location>
        <begin position="544"/>
        <end position="603"/>
    </location>
</feature>
<dbReference type="PROSITE" id="PS50010">
    <property type="entry name" value="DH_2"/>
    <property type="match status" value="1"/>
</dbReference>
<dbReference type="InterPro" id="IPR000219">
    <property type="entry name" value="DH_dom"/>
</dbReference>
<name>A0ABP9ZAG0_9FUNG</name>
<dbReference type="SMART" id="SM00325">
    <property type="entry name" value="RhoGEF"/>
    <property type="match status" value="1"/>
</dbReference>
<feature type="compositionally biased region" description="Pro residues" evidence="1">
    <location>
        <begin position="510"/>
        <end position="525"/>
    </location>
</feature>
<protein>
    <recommendedName>
        <fullName evidence="2">DH domain-containing protein</fullName>
    </recommendedName>
</protein>
<accession>A0ABP9ZAG0</accession>
<dbReference type="Gene3D" id="2.30.29.30">
    <property type="entry name" value="Pleckstrin-homology domain (PH domain)/Phosphotyrosine-binding domain (PTB)"/>
    <property type="match status" value="1"/>
</dbReference>
<dbReference type="SUPFAM" id="SSF48065">
    <property type="entry name" value="DBL homology domain (DH-domain)"/>
    <property type="match status" value="1"/>
</dbReference>
<dbReference type="InterPro" id="IPR011993">
    <property type="entry name" value="PH-like_dom_sf"/>
</dbReference>
<dbReference type="InterPro" id="IPR035899">
    <property type="entry name" value="DBL_dom_sf"/>
</dbReference>
<feature type="compositionally biased region" description="Low complexity" evidence="1">
    <location>
        <begin position="544"/>
        <end position="584"/>
    </location>
</feature>
<reference evidence="3 4" key="1">
    <citation type="submission" date="2024-04" db="EMBL/GenBank/DDBJ databases">
        <title>genome sequences of Mucor flavus KT1a and Helicostylum pulchrum KT1b strains isolated from the surface of a dry-aged beef.</title>
        <authorList>
            <person name="Toyotome T."/>
            <person name="Hosono M."/>
            <person name="Torimaru M."/>
            <person name="Fukuda K."/>
            <person name="Mikami N."/>
        </authorList>
    </citation>
    <scope>NUCLEOTIDE SEQUENCE [LARGE SCALE GENOMIC DNA]</scope>
    <source>
        <strain evidence="3 4">KT1a</strain>
    </source>
</reference>
<evidence type="ECO:0000313" key="4">
    <source>
        <dbReference type="Proteomes" id="UP001473302"/>
    </source>
</evidence>
<sequence length="1045" mass="116704">MLSASTISSSSSAYSSNAGMSTPSQHSSDSRRGNGNPLTELIETEQSYIETLKMIDSQIAPIWMKQMTSAAPDFSELLKYIHDILKVNKRFCLKLNKIASNPQAISELGDVLMQWVNDFEVPYANYSRSYIPNLNQRSDILRNASIHSLLANLSANVSYDINLETLFNSPLQQLKYYKGLYSRLLEGTDSGRADHKLLLNANKRIDMVMAMAKNGTPNKPVTNRMMDNILPPIQTNFSPPSDLTTFERQVDCSRTVDLYGGAQINYQLSIANPGIQLVMRDNFIMLPTEANGSTVKAHLLLTTEVLVICRELSSNRYLLIYPAIPIGGITVKAESTDREHVGEYIIRFSVLGKKHIIMRADSKEIRNTWIGVDLDSSNAAITTPRTLSVAAQKKMLSSGIGTSKYAAIELQPTGNMSRNADIYNYYSEEEPKKMSGKSRDTIMDIYDNHFFESDDEAVPVPPAVVNINSQSVKILPHVPNVPQAQQFFNSGPIPTHTPNKDKPNVKQALPPIPPNKQQPSVPPPVKDFSHVQMTYIQAPTAQMSSMSISPPIPPSSDSKFIPSSSFPLNNNHLSPSSPSSSFSPDRSIGIKSNMNDSKPSSPRAIEVQRAVIPEVMQAVTQKTDEYISDNRMQIPRTSSIRAPQNQGPPQPRNQSSQQQQQHQQQRPMQQNGYSPNPQSRQMMPQQQQQQQQRPPQHYQQQQQQQQYQQRPGPPSQATSYNNSRPIPSPTLSPNVSSNTARRPPPGGQPSSSPRLQQPAGRFISPSPSMSNLQAHGSSEELNSPPDSPNAYNSGNDIRQVLYSNSQCDVFHWNNQSWYAADGQCLLQVKVTHSNRACVAVQLQNTGQLYLNAWILPTTVIRSPSPTDVSISVYMGTKKENYLIHFAHPQDANVFANILRKAHAQSNQPPPPLPMMHEPEHEEPEREPVDNVNVPQTLKPVMQCKAKLFIQNETSNWSTFGSVTMRISQQAPSMRMLIQIENDKSKLVSAVVRSGNVEMITAKRISFLLVDEVQKTSIVYMIHLREDQTGNKIYEYLRTKNAENGW</sequence>
<dbReference type="EMBL" id="BAABUK010000030">
    <property type="protein sequence ID" value="GAA5816098.1"/>
    <property type="molecule type" value="Genomic_DNA"/>
</dbReference>
<dbReference type="Proteomes" id="UP001473302">
    <property type="component" value="Unassembled WGS sequence"/>
</dbReference>
<proteinExistence type="predicted"/>
<feature type="region of interest" description="Disordered" evidence="1">
    <location>
        <begin position="485"/>
        <end position="525"/>
    </location>
</feature>
<comment type="caution">
    <text evidence="3">The sequence shown here is derived from an EMBL/GenBank/DDBJ whole genome shotgun (WGS) entry which is preliminary data.</text>
</comment>
<feature type="compositionally biased region" description="Low complexity" evidence="1">
    <location>
        <begin position="1"/>
        <end position="21"/>
    </location>
</feature>
<dbReference type="Gene3D" id="1.20.900.10">
    <property type="entry name" value="Dbl homology (DH) domain"/>
    <property type="match status" value="1"/>
</dbReference>
<feature type="compositionally biased region" description="Basic and acidic residues" evidence="1">
    <location>
        <begin position="916"/>
        <end position="927"/>
    </location>
</feature>
<feature type="compositionally biased region" description="Polar residues" evidence="1">
    <location>
        <begin position="590"/>
        <end position="600"/>
    </location>
</feature>
<feature type="region of interest" description="Disordered" evidence="1">
    <location>
        <begin position="1"/>
        <end position="37"/>
    </location>
</feature>
<feature type="compositionally biased region" description="Low complexity" evidence="1">
    <location>
        <begin position="748"/>
        <end position="758"/>
    </location>
</feature>
<feature type="compositionally biased region" description="Low complexity" evidence="1">
    <location>
        <begin position="652"/>
        <end position="670"/>
    </location>
</feature>
<evidence type="ECO:0000313" key="3">
    <source>
        <dbReference type="EMBL" id="GAA5816098.1"/>
    </source>
</evidence>
<feature type="domain" description="DH" evidence="2">
    <location>
        <begin position="38"/>
        <end position="215"/>
    </location>
</feature>
<evidence type="ECO:0000259" key="2">
    <source>
        <dbReference type="PROSITE" id="PS50010"/>
    </source>
</evidence>
<feature type="region of interest" description="Disordered" evidence="1">
    <location>
        <begin position="638"/>
        <end position="795"/>
    </location>
</feature>
<feature type="region of interest" description="Disordered" evidence="1">
    <location>
        <begin position="904"/>
        <end position="927"/>
    </location>
</feature>
<feature type="compositionally biased region" description="Polar residues" evidence="1">
    <location>
        <begin position="717"/>
        <end position="740"/>
    </location>
</feature>
<gene>
    <name evidence="3" type="ORF">MFLAVUS_009620</name>
</gene>
<feature type="compositionally biased region" description="Polar residues" evidence="1">
    <location>
        <begin position="765"/>
        <end position="781"/>
    </location>
</feature>
<dbReference type="Pfam" id="PF00621">
    <property type="entry name" value="RhoGEF"/>
    <property type="match status" value="1"/>
</dbReference>
<evidence type="ECO:0000256" key="1">
    <source>
        <dbReference type="SAM" id="MobiDB-lite"/>
    </source>
</evidence>
<feature type="compositionally biased region" description="Low complexity" evidence="1">
    <location>
        <begin position="677"/>
        <end position="710"/>
    </location>
</feature>
<organism evidence="3 4">
    <name type="scientific">Mucor flavus</name>
    <dbReference type="NCBI Taxonomy" id="439312"/>
    <lineage>
        <taxon>Eukaryota</taxon>
        <taxon>Fungi</taxon>
        <taxon>Fungi incertae sedis</taxon>
        <taxon>Mucoromycota</taxon>
        <taxon>Mucoromycotina</taxon>
        <taxon>Mucoromycetes</taxon>
        <taxon>Mucorales</taxon>
        <taxon>Mucorineae</taxon>
        <taxon>Mucoraceae</taxon>
        <taxon>Mucor</taxon>
    </lineage>
</organism>
<dbReference type="SUPFAM" id="SSF50729">
    <property type="entry name" value="PH domain-like"/>
    <property type="match status" value="2"/>
</dbReference>